<evidence type="ECO:0000313" key="3">
    <source>
        <dbReference type="Proteomes" id="UP000297025"/>
    </source>
</evidence>
<dbReference type="EMBL" id="CP038462">
    <property type="protein sequence ID" value="QCC76146.1"/>
    <property type="molecule type" value="Genomic_DNA"/>
</dbReference>
<dbReference type="KEGG" id="ndp:E2C04_01110"/>
<proteinExistence type="predicted"/>
<dbReference type="Proteomes" id="UP000297025">
    <property type="component" value="Chromosome"/>
</dbReference>
<dbReference type="Pfam" id="PF14013">
    <property type="entry name" value="MT0933_antitox"/>
    <property type="match status" value="1"/>
</dbReference>
<dbReference type="AlphaFoldDB" id="A0A4P7U829"/>
<evidence type="ECO:0000313" key="2">
    <source>
        <dbReference type="EMBL" id="QCC76146.1"/>
    </source>
</evidence>
<accession>A0A4P7U829</accession>
<sequence length="187" mass="19644">MKVLSGSSTTKIAANARAMMTMSTRLRSHAGWSLAYAPRLEATPLPTNESGVAMSFADNIKAKIKDVDVEKQLTELVDEGEKLVNDAVTKAGDIAHDKRGDVEGWLDKATGAINEKTEGKYADKVTRVRDTLLGGLDKLAQRRTSDAADASDAGSTDPVPLPPAPPAAVKDPEAPDAPEDTTTGTGS</sequence>
<organism evidence="2 3">
    <name type="scientific">Nocardioides daphniae</name>
    <dbReference type="NCBI Taxonomy" id="402297"/>
    <lineage>
        <taxon>Bacteria</taxon>
        <taxon>Bacillati</taxon>
        <taxon>Actinomycetota</taxon>
        <taxon>Actinomycetes</taxon>
        <taxon>Propionibacteriales</taxon>
        <taxon>Nocardioidaceae</taxon>
        <taxon>Nocardioides</taxon>
    </lineage>
</organism>
<dbReference type="InterPro" id="IPR028037">
    <property type="entry name" value="Antitoxin_Rv0909/MT0933"/>
</dbReference>
<gene>
    <name evidence="2" type="ORF">E2C04_01110</name>
</gene>
<evidence type="ECO:0000256" key="1">
    <source>
        <dbReference type="SAM" id="MobiDB-lite"/>
    </source>
</evidence>
<reference evidence="2 3" key="1">
    <citation type="journal article" date="2008" name="Int. J. Syst. Evol. Microbiol.">
        <title>Nocardioides daphniae sp. nov., isolated from Daphnia cucullata (Crustacea: Cladocera).</title>
        <authorList>
            <person name="Toth E.M."/>
            <person name="Keki Z."/>
            <person name="Homonnay Z.G."/>
            <person name="Borsodi A.K."/>
            <person name="Marialigeti K."/>
            <person name="Schumann P."/>
        </authorList>
    </citation>
    <scope>NUCLEOTIDE SEQUENCE [LARGE SCALE GENOMIC DNA]</scope>
    <source>
        <strain evidence="2 3">JCM 16608</strain>
    </source>
</reference>
<feature type="compositionally biased region" description="Low complexity" evidence="1">
    <location>
        <begin position="147"/>
        <end position="158"/>
    </location>
</feature>
<name>A0A4P7U829_9ACTN</name>
<protein>
    <submittedName>
        <fullName evidence="2">Antitoxin</fullName>
    </submittedName>
</protein>
<feature type="region of interest" description="Disordered" evidence="1">
    <location>
        <begin position="136"/>
        <end position="187"/>
    </location>
</feature>